<sequence length="82" mass="8950">MRLARNTGSTGTCNVGEAPSWPQLSSNPNPTHNPTAGPTQPPNQCGDCNACLFPSFNQCYSDFSYDDCDYYAAWYGTIWCGN</sequence>
<dbReference type="AlphaFoldDB" id="A0A485LRG7"/>
<proteinExistence type="predicted"/>
<evidence type="ECO:0000256" key="1">
    <source>
        <dbReference type="SAM" id="MobiDB-lite"/>
    </source>
</evidence>
<dbReference type="Proteomes" id="UP000332933">
    <property type="component" value="Unassembled WGS sequence"/>
</dbReference>
<dbReference type="EMBL" id="CAADRA010006175">
    <property type="protein sequence ID" value="VFT94179.1"/>
    <property type="molecule type" value="Genomic_DNA"/>
</dbReference>
<keyword evidence="6" id="KW-1185">Reference proteome</keyword>
<evidence type="ECO:0000313" key="2">
    <source>
        <dbReference type="EMBL" id="KAF0683815.1"/>
    </source>
</evidence>
<reference evidence="5 6" key="1">
    <citation type="submission" date="2019-03" db="EMBL/GenBank/DDBJ databases">
        <authorList>
            <person name="Gaulin E."/>
            <person name="Dumas B."/>
        </authorList>
    </citation>
    <scope>NUCLEOTIDE SEQUENCE [LARGE SCALE GENOMIC DNA]</scope>
    <source>
        <strain evidence="5">CBS 568.67</strain>
    </source>
</reference>
<dbReference type="EMBL" id="CAADRA010007391">
    <property type="protein sequence ID" value="VFU00800.1"/>
    <property type="molecule type" value="Genomic_DNA"/>
</dbReference>
<evidence type="ECO:0000313" key="6">
    <source>
        <dbReference type="Proteomes" id="UP000332933"/>
    </source>
</evidence>
<evidence type="ECO:0000313" key="5">
    <source>
        <dbReference type="EMBL" id="VFU00800.1"/>
    </source>
</evidence>
<dbReference type="EMBL" id="VJMH01006154">
    <property type="protein sequence ID" value="KAF0691335.1"/>
    <property type="molecule type" value="Genomic_DNA"/>
</dbReference>
<evidence type="ECO:0000313" key="3">
    <source>
        <dbReference type="EMBL" id="KAF0691335.1"/>
    </source>
</evidence>
<name>A0A485LRG7_9STRA</name>
<organism evidence="5 6">
    <name type="scientific">Aphanomyces stellatus</name>
    <dbReference type="NCBI Taxonomy" id="120398"/>
    <lineage>
        <taxon>Eukaryota</taxon>
        <taxon>Sar</taxon>
        <taxon>Stramenopiles</taxon>
        <taxon>Oomycota</taxon>
        <taxon>Saprolegniomycetes</taxon>
        <taxon>Saprolegniales</taxon>
        <taxon>Verrucalvaceae</taxon>
        <taxon>Aphanomyces</taxon>
    </lineage>
</organism>
<dbReference type="EMBL" id="VJMH01007365">
    <property type="protein sequence ID" value="KAF0683815.1"/>
    <property type="molecule type" value="Genomic_DNA"/>
</dbReference>
<gene>
    <name evidence="5" type="primary">Aste57867_24158</name>
    <name evidence="4" type="synonym">Aste57867_17423</name>
    <name evidence="3" type="ORF">As57867_017363</name>
    <name evidence="2" type="ORF">As57867_024084</name>
    <name evidence="4" type="ORF">ASTE57867_17423</name>
    <name evidence="5" type="ORF">ASTE57867_24158</name>
</gene>
<feature type="compositionally biased region" description="Polar residues" evidence="1">
    <location>
        <begin position="1"/>
        <end position="13"/>
    </location>
</feature>
<feature type="compositionally biased region" description="Polar residues" evidence="1">
    <location>
        <begin position="22"/>
        <end position="38"/>
    </location>
</feature>
<feature type="region of interest" description="Disordered" evidence="1">
    <location>
        <begin position="1"/>
        <end position="40"/>
    </location>
</feature>
<accession>A0A485LRG7</accession>
<protein>
    <submittedName>
        <fullName evidence="4">Aste57867_17423 protein</fullName>
    </submittedName>
    <submittedName>
        <fullName evidence="5">Aste57867_24158 protein</fullName>
    </submittedName>
</protein>
<reference evidence="2" key="2">
    <citation type="submission" date="2019-06" db="EMBL/GenBank/DDBJ databases">
        <title>Genomics analysis of Aphanomyces spp. identifies a new class of oomycete effector associated with host adaptation.</title>
        <authorList>
            <person name="Gaulin E."/>
        </authorList>
    </citation>
    <scope>NUCLEOTIDE SEQUENCE</scope>
    <source>
        <strain evidence="2">CBS 578.67</strain>
    </source>
</reference>
<evidence type="ECO:0000313" key="4">
    <source>
        <dbReference type="EMBL" id="VFT94179.1"/>
    </source>
</evidence>